<accession>A0A3N0EIY3</accession>
<organism evidence="1 2">
    <name type="scientific">Sinomicrobium pectinilyticum</name>
    <dbReference type="NCBI Taxonomy" id="1084421"/>
    <lineage>
        <taxon>Bacteria</taxon>
        <taxon>Pseudomonadati</taxon>
        <taxon>Bacteroidota</taxon>
        <taxon>Flavobacteriia</taxon>
        <taxon>Flavobacteriales</taxon>
        <taxon>Flavobacteriaceae</taxon>
        <taxon>Sinomicrobium</taxon>
    </lineage>
</organism>
<reference evidence="1 2" key="1">
    <citation type="submission" date="2018-10" db="EMBL/GenBank/DDBJ databases">
        <title>Sinomicrobium pectinilyticum sp. nov., a pectinase-producing bacterium isolated from alkaline and saline soil, and emended description of the genus Sinomicrobium.</title>
        <authorList>
            <person name="Cheng B."/>
            <person name="Li C."/>
            <person name="Lai Q."/>
            <person name="Du M."/>
            <person name="Shao Z."/>
            <person name="Xu P."/>
            <person name="Yang C."/>
        </authorList>
    </citation>
    <scope>NUCLEOTIDE SEQUENCE [LARGE SCALE GENOMIC DNA]</scope>
    <source>
        <strain evidence="1 2">5DNS001</strain>
    </source>
</reference>
<comment type="caution">
    <text evidence="1">The sequence shown here is derived from an EMBL/GenBank/DDBJ whole genome shotgun (WGS) entry which is preliminary data.</text>
</comment>
<dbReference type="AlphaFoldDB" id="A0A3N0EIY3"/>
<gene>
    <name evidence="1" type="ORF">ED312_10050</name>
</gene>
<keyword evidence="2" id="KW-1185">Reference proteome</keyword>
<sequence>MVCLTVSCSPDHELNTEPLALRMEHSLADSTSTTDNNGLAGQLYLEFMEQHGTKNISHWSLDDIDREVRSLFREHGHEVSVAANRPLYDTGPTSDESFETVLEGFTLSEPARASLLAFLKNLATYPPNNSNGREDLVLSYGSEVAQQTSWTEEDRRVIMSAISIIGQTDLTLYAEDGDREDEDWDIGVGNKSPVVANALENTVTVVTLAVYYTSRYEPF</sequence>
<evidence type="ECO:0000313" key="1">
    <source>
        <dbReference type="EMBL" id="RNL87734.1"/>
    </source>
</evidence>
<evidence type="ECO:0000313" key="2">
    <source>
        <dbReference type="Proteomes" id="UP000267469"/>
    </source>
</evidence>
<dbReference type="EMBL" id="RJTM01000071">
    <property type="protein sequence ID" value="RNL87734.1"/>
    <property type="molecule type" value="Genomic_DNA"/>
</dbReference>
<protein>
    <submittedName>
        <fullName evidence="1">Uncharacterized protein</fullName>
    </submittedName>
</protein>
<name>A0A3N0EIY3_SINP1</name>
<proteinExistence type="predicted"/>
<dbReference type="Proteomes" id="UP000267469">
    <property type="component" value="Unassembled WGS sequence"/>
</dbReference>